<dbReference type="PANTHER" id="PTHR11941:SF54">
    <property type="entry name" value="ENOYL-COA HYDRATASE, MITOCHONDRIAL"/>
    <property type="match status" value="1"/>
</dbReference>
<accession>A0A381P1P3</accession>
<protein>
    <recommendedName>
        <fullName evidence="2">Enoyl-CoA hydratase</fullName>
    </recommendedName>
</protein>
<dbReference type="Gene3D" id="3.90.226.10">
    <property type="entry name" value="2-enoyl-CoA Hydratase, Chain A, domain 1"/>
    <property type="match status" value="1"/>
</dbReference>
<dbReference type="InterPro" id="IPR001753">
    <property type="entry name" value="Enoyl-CoA_hydra/iso"/>
</dbReference>
<reference evidence="1" key="1">
    <citation type="submission" date="2018-05" db="EMBL/GenBank/DDBJ databases">
        <authorList>
            <person name="Lanie J.A."/>
            <person name="Ng W.-L."/>
            <person name="Kazmierczak K.M."/>
            <person name="Andrzejewski T.M."/>
            <person name="Davidsen T.M."/>
            <person name="Wayne K.J."/>
            <person name="Tettelin H."/>
            <person name="Glass J.I."/>
            <person name="Rusch D."/>
            <person name="Podicherti R."/>
            <person name="Tsui H.-C.T."/>
            <person name="Winkler M.E."/>
        </authorList>
    </citation>
    <scope>NUCLEOTIDE SEQUENCE</scope>
</reference>
<dbReference type="Pfam" id="PF00378">
    <property type="entry name" value="ECH_1"/>
    <property type="match status" value="1"/>
</dbReference>
<dbReference type="CDD" id="cd06558">
    <property type="entry name" value="crotonase-like"/>
    <property type="match status" value="1"/>
</dbReference>
<dbReference type="InterPro" id="IPR029045">
    <property type="entry name" value="ClpP/crotonase-like_dom_sf"/>
</dbReference>
<organism evidence="1">
    <name type="scientific">marine metagenome</name>
    <dbReference type="NCBI Taxonomy" id="408172"/>
    <lineage>
        <taxon>unclassified sequences</taxon>
        <taxon>metagenomes</taxon>
        <taxon>ecological metagenomes</taxon>
    </lineage>
</organism>
<proteinExistence type="predicted"/>
<dbReference type="GO" id="GO:0006635">
    <property type="term" value="P:fatty acid beta-oxidation"/>
    <property type="evidence" value="ECO:0007669"/>
    <property type="project" value="TreeGrafter"/>
</dbReference>
<gene>
    <name evidence="1" type="ORF">METZ01_LOCUS13268</name>
</gene>
<evidence type="ECO:0000313" key="1">
    <source>
        <dbReference type="EMBL" id="SUZ60414.1"/>
    </source>
</evidence>
<dbReference type="PANTHER" id="PTHR11941">
    <property type="entry name" value="ENOYL-COA HYDRATASE-RELATED"/>
    <property type="match status" value="1"/>
</dbReference>
<dbReference type="AlphaFoldDB" id="A0A381P1P3"/>
<name>A0A381P1P3_9ZZZZ</name>
<sequence>MDFKSILYEKDNQIATITKNNPPQYGMNLEVLVEMKEALDDASNDENISVIVITVGGEGFHMGAVVFGEVGNSDWNLTPIEFREISQYAHKLFRMIETMEKPIIGVAKGGAVGGGFENLHACDFVIASEEAKFSQPEVTLGLNLGWGGSQRLPRMVGWRKAKEILLTGIEFNGKEAEEIGLVTKAVPLDEVDKSVTNLCDRLKICAPVAWGYTKLAMNKVWETDFRSGLDYEVEVWGMVNSEREFNADVFDDFVAGRQPVFKKRKKITSGPEWRKK</sequence>
<dbReference type="EMBL" id="UINC01000742">
    <property type="protein sequence ID" value="SUZ60414.1"/>
    <property type="molecule type" value="Genomic_DNA"/>
</dbReference>
<dbReference type="SUPFAM" id="SSF52096">
    <property type="entry name" value="ClpP/crotonase"/>
    <property type="match status" value="1"/>
</dbReference>
<dbReference type="GO" id="GO:0003824">
    <property type="term" value="F:catalytic activity"/>
    <property type="evidence" value="ECO:0007669"/>
    <property type="project" value="UniProtKB-ARBA"/>
</dbReference>
<evidence type="ECO:0008006" key="2">
    <source>
        <dbReference type="Google" id="ProtNLM"/>
    </source>
</evidence>